<reference evidence="8" key="1">
    <citation type="submission" date="2016-11" db="EMBL/GenBank/DDBJ databases">
        <authorList>
            <person name="Guldener U."/>
        </authorList>
    </citation>
    <scope>NUCLEOTIDE SEQUENCE [LARGE SCALE GENOMIC DNA]</scope>
</reference>
<dbReference type="EMBL" id="FQNF01000084">
    <property type="protein sequence ID" value="SGZ41177.1"/>
    <property type="molecule type" value="Genomic_DNA"/>
</dbReference>
<keyword evidence="8" id="KW-1185">Reference proteome</keyword>
<dbReference type="SUPFAM" id="SSF48150">
    <property type="entry name" value="DNA-glycosylase"/>
    <property type="match status" value="1"/>
</dbReference>
<evidence type="ECO:0000256" key="5">
    <source>
        <dbReference type="ARBA" id="ARBA00023295"/>
    </source>
</evidence>
<name>A0A1L0CRK4_9ASCO</name>
<dbReference type="GO" id="GO:0016829">
    <property type="term" value="F:lyase activity"/>
    <property type="evidence" value="ECO:0007669"/>
    <property type="project" value="UniProtKB-KW"/>
</dbReference>
<evidence type="ECO:0000256" key="4">
    <source>
        <dbReference type="ARBA" id="ARBA00023239"/>
    </source>
</evidence>
<dbReference type="PANTHER" id="PTHR43286">
    <property type="entry name" value="ENDONUCLEASE III-LIKE PROTEIN 1"/>
    <property type="match status" value="1"/>
</dbReference>
<protein>
    <recommendedName>
        <fullName evidence="6">HhH-GPD domain-containing protein</fullName>
    </recommendedName>
</protein>
<keyword evidence="3" id="KW-0234">DNA repair</keyword>
<feature type="domain" description="HhH-GPD" evidence="6">
    <location>
        <begin position="82"/>
        <end position="238"/>
    </location>
</feature>
<evidence type="ECO:0000256" key="3">
    <source>
        <dbReference type="ARBA" id="ARBA00023204"/>
    </source>
</evidence>
<dbReference type="Proteomes" id="UP000183365">
    <property type="component" value="Unassembled WGS sequence"/>
</dbReference>
<dbReference type="Gene3D" id="1.10.340.30">
    <property type="entry name" value="Hypothetical protein, domain 2"/>
    <property type="match status" value="1"/>
</dbReference>
<dbReference type="InterPro" id="IPR023170">
    <property type="entry name" value="HhH_base_excis_C"/>
</dbReference>
<dbReference type="InterPro" id="IPR003265">
    <property type="entry name" value="HhH-GPD_domain"/>
</dbReference>
<dbReference type="AlphaFoldDB" id="A0A1L0CRK4"/>
<dbReference type="VEuPathDB" id="FungiDB:HGUI_03377"/>
<sequence>MSNISQFIQHINQHVFKSLLEDLPSEYSTFKKYKQIRFMRTLMASTVDLKGCLNTPLIINYKYKVIPSVQDFKLQVLISLMLSPQTKDEMTFDAFENMFMDSLKLHTRGISIDYLKSKSFEEIDALIKKVGFHKRKAKNIKDLCMLTSAPDSYEDVIKINGVGPKIGLLYMQNALGQNMGIGVDTHVNRFASKFEWIKHKSGRTPLKNPEQTRDLLEASIDKRFWAEMNLILVGFGQNICTSTQLPKCDVCLVSNCKDRRTKIDESLQNGIVKDIEDLDVSYLHSTNHEKNYKKILAWKILVQERYGIEMRYGNEDILGDWDKKFDNLNKELYGYNLLQHEKLSEPPLKKVKIEIKSEF</sequence>
<dbReference type="Pfam" id="PF00730">
    <property type="entry name" value="HhH-GPD"/>
    <property type="match status" value="1"/>
</dbReference>
<dbReference type="OrthoDB" id="3970672at2759"/>
<keyword evidence="4" id="KW-0456">Lyase</keyword>
<evidence type="ECO:0000313" key="7">
    <source>
        <dbReference type="EMBL" id="SGZ41177.1"/>
    </source>
</evidence>
<dbReference type="Gene3D" id="1.10.1670.10">
    <property type="entry name" value="Helix-hairpin-Helix base-excision DNA repair enzymes (C-terminal)"/>
    <property type="match status" value="1"/>
</dbReference>
<dbReference type="GO" id="GO:0003906">
    <property type="term" value="F:DNA-(apurinic or apyrimidinic site) endonuclease activity"/>
    <property type="evidence" value="ECO:0007669"/>
    <property type="project" value="TreeGrafter"/>
</dbReference>
<dbReference type="GO" id="GO:0006285">
    <property type="term" value="P:base-excision repair, AP site formation"/>
    <property type="evidence" value="ECO:0007669"/>
    <property type="project" value="UniProtKB-ARBA"/>
</dbReference>
<organism evidence="7 8">
    <name type="scientific">Hanseniaspora guilliermondii</name>
    <dbReference type="NCBI Taxonomy" id="56406"/>
    <lineage>
        <taxon>Eukaryota</taxon>
        <taxon>Fungi</taxon>
        <taxon>Dikarya</taxon>
        <taxon>Ascomycota</taxon>
        <taxon>Saccharomycotina</taxon>
        <taxon>Saccharomycetes</taxon>
        <taxon>Saccharomycodales</taxon>
        <taxon>Saccharomycodaceae</taxon>
        <taxon>Hanseniaspora</taxon>
    </lineage>
</organism>
<dbReference type="GO" id="GO:0005634">
    <property type="term" value="C:nucleus"/>
    <property type="evidence" value="ECO:0007669"/>
    <property type="project" value="TreeGrafter"/>
</dbReference>
<gene>
    <name evidence="7" type="ORF">HGUI_03377</name>
</gene>
<keyword evidence="1" id="KW-0227">DNA damage</keyword>
<evidence type="ECO:0000259" key="6">
    <source>
        <dbReference type="SMART" id="SM00478"/>
    </source>
</evidence>
<dbReference type="GO" id="GO:0000703">
    <property type="term" value="F:oxidized pyrimidine nucleobase lesion DNA N-glycosylase activity"/>
    <property type="evidence" value="ECO:0007669"/>
    <property type="project" value="TreeGrafter"/>
</dbReference>
<dbReference type="CDD" id="cd00056">
    <property type="entry name" value="ENDO3c"/>
    <property type="match status" value="1"/>
</dbReference>
<evidence type="ECO:0000256" key="2">
    <source>
        <dbReference type="ARBA" id="ARBA00022801"/>
    </source>
</evidence>
<dbReference type="SMART" id="SM00478">
    <property type="entry name" value="ENDO3c"/>
    <property type="match status" value="1"/>
</dbReference>
<keyword evidence="2" id="KW-0378">Hydrolase</keyword>
<evidence type="ECO:0000256" key="1">
    <source>
        <dbReference type="ARBA" id="ARBA00022763"/>
    </source>
</evidence>
<proteinExistence type="predicted"/>
<accession>A0A1L0CRK4</accession>
<dbReference type="InterPro" id="IPR011257">
    <property type="entry name" value="DNA_glycosylase"/>
</dbReference>
<keyword evidence="5" id="KW-0326">Glycosidase</keyword>
<evidence type="ECO:0000313" key="8">
    <source>
        <dbReference type="Proteomes" id="UP000183365"/>
    </source>
</evidence>
<dbReference type="GO" id="GO:0006289">
    <property type="term" value="P:nucleotide-excision repair"/>
    <property type="evidence" value="ECO:0007669"/>
    <property type="project" value="TreeGrafter"/>
</dbReference>
<dbReference type="PANTHER" id="PTHR43286:SF1">
    <property type="entry name" value="ENDONUCLEASE III-LIKE PROTEIN 1"/>
    <property type="match status" value="1"/>
</dbReference>